<dbReference type="AlphaFoldDB" id="A0AAV5J4Q0"/>
<gene>
    <name evidence="3" type="ORF">SLEP1_g18829</name>
</gene>
<dbReference type="EMBL" id="BPVZ01000026">
    <property type="protein sequence ID" value="GKV07016.1"/>
    <property type="molecule type" value="Genomic_DNA"/>
</dbReference>
<evidence type="ECO:0000256" key="1">
    <source>
        <dbReference type="SAM" id="MobiDB-lite"/>
    </source>
</evidence>
<dbReference type="CDD" id="cd01647">
    <property type="entry name" value="RT_LTR"/>
    <property type="match status" value="1"/>
</dbReference>
<proteinExistence type="predicted"/>
<name>A0AAV5J4Q0_9ROSI</name>
<dbReference type="Gene3D" id="3.30.70.270">
    <property type="match status" value="1"/>
</dbReference>
<sequence>MSSGDDKSTTRSHHVDESFMLKAMQQQFQRNDANDDYKDAFNNDAQNSNFSMDRIMRGRGGQREQNLTSWGDRQDHDLGSIKMKIHPFQGKNDPDGLTQGSKSVEDYHKEKEIAMVRANVEEDREATMARFLHGLNHDIANMVELQHYVESEDMVHMAMKVERQLKRKEATTRTRQNSGSSSSSKLNWSKKEENFVFKPETAASKGHVASQCPNKHTMILREDGEIETEGESDDESMPPLEDANDGVEYSTDGELLVTRRALNVQAKEDDEVQHDNIFHMRCHVKNKDFKDVFPEDIPNGLPPIRGIEHQIDFIPGATISNQPAYRSNPNETKELQKQVEELMKKGHVRESMSPCAVPVLPVPKKDGTWRMCIDCRAVNKITVKYRHPIPRLDDMLDELHGSCIFTKIDLKSGYHQIRMKEADGQTKVVSRMLSTLLQSIIQKNLKNWEECLPHVEFAYNQSIHSATNCSPFEVAYGFNSLTPLDLLSLPIDEQASLDEKKKAEVVKQLHERVQQNIEW</sequence>
<evidence type="ECO:0000313" key="3">
    <source>
        <dbReference type="EMBL" id="GKV07016.1"/>
    </source>
</evidence>
<dbReference type="InterPro" id="IPR000477">
    <property type="entry name" value="RT_dom"/>
</dbReference>
<dbReference type="Pfam" id="PF00078">
    <property type="entry name" value="RVT_1"/>
    <property type="match status" value="1"/>
</dbReference>
<dbReference type="Gene3D" id="3.10.10.10">
    <property type="entry name" value="HIV Type 1 Reverse Transcriptase, subunit A, domain 1"/>
    <property type="match status" value="1"/>
</dbReference>
<evidence type="ECO:0000259" key="2">
    <source>
        <dbReference type="Pfam" id="PF00078"/>
    </source>
</evidence>
<dbReference type="Proteomes" id="UP001054252">
    <property type="component" value="Unassembled WGS sequence"/>
</dbReference>
<dbReference type="InterPro" id="IPR043128">
    <property type="entry name" value="Rev_trsase/Diguanyl_cyclase"/>
</dbReference>
<feature type="compositionally biased region" description="Low complexity" evidence="1">
    <location>
        <begin position="178"/>
        <end position="187"/>
    </location>
</feature>
<feature type="region of interest" description="Disordered" evidence="1">
    <location>
        <begin position="165"/>
        <end position="188"/>
    </location>
</feature>
<reference evidence="3 4" key="1">
    <citation type="journal article" date="2021" name="Commun. Biol.">
        <title>The genome of Shorea leprosula (Dipterocarpaceae) highlights the ecological relevance of drought in aseasonal tropical rainforests.</title>
        <authorList>
            <person name="Ng K.K.S."/>
            <person name="Kobayashi M.J."/>
            <person name="Fawcett J.A."/>
            <person name="Hatakeyama M."/>
            <person name="Paape T."/>
            <person name="Ng C.H."/>
            <person name="Ang C.C."/>
            <person name="Tnah L.H."/>
            <person name="Lee C.T."/>
            <person name="Nishiyama T."/>
            <person name="Sese J."/>
            <person name="O'Brien M.J."/>
            <person name="Copetti D."/>
            <person name="Mohd Noor M.I."/>
            <person name="Ong R.C."/>
            <person name="Putra M."/>
            <person name="Sireger I.Z."/>
            <person name="Indrioko S."/>
            <person name="Kosugi Y."/>
            <person name="Izuno A."/>
            <person name="Isagi Y."/>
            <person name="Lee S.L."/>
            <person name="Shimizu K.K."/>
        </authorList>
    </citation>
    <scope>NUCLEOTIDE SEQUENCE [LARGE SCALE GENOMIC DNA]</scope>
    <source>
        <strain evidence="3">214</strain>
    </source>
</reference>
<dbReference type="PANTHER" id="PTHR35046">
    <property type="entry name" value="ZINC KNUCKLE (CCHC-TYPE) FAMILY PROTEIN"/>
    <property type="match status" value="1"/>
</dbReference>
<protein>
    <recommendedName>
        <fullName evidence="2">Reverse transcriptase domain-containing protein</fullName>
    </recommendedName>
</protein>
<feature type="domain" description="Reverse transcriptase" evidence="2">
    <location>
        <begin position="362"/>
        <end position="441"/>
    </location>
</feature>
<keyword evidence="4" id="KW-1185">Reference proteome</keyword>
<evidence type="ECO:0000313" key="4">
    <source>
        <dbReference type="Proteomes" id="UP001054252"/>
    </source>
</evidence>
<comment type="caution">
    <text evidence="3">The sequence shown here is derived from an EMBL/GenBank/DDBJ whole genome shotgun (WGS) entry which is preliminary data.</text>
</comment>
<dbReference type="SUPFAM" id="SSF56672">
    <property type="entry name" value="DNA/RNA polymerases"/>
    <property type="match status" value="1"/>
</dbReference>
<dbReference type="PANTHER" id="PTHR35046:SF9">
    <property type="entry name" value="RNA-DIRECTED DNA POLYMERASE"/>
    <property type="match status" value="1"/>
</dbReference>
<organism evidence="3 4">
    <name type="scientific">Rubroshorea leprosula</name>
    <dbReference type="NCBI Taxonomy" id="152421"/>
    <lineage>
        <taxon>Eukaryota</taxon>
        <taxon>Viridiplantae</taxon>
        <taxon>Streptophyta</taxon>
        <taxon>Embryophyta</taxon>
        <taxon>Tracheophyta</taxon>
        <taxon>Spermatophyta</taxon>
        <taxon>Magnoliopsida</taxon>
        <taxon>eudicotyledons</taxon>
        <taxon>Gunneridae</taxon>
        <taxon>Pentapetalae</taxon>
        <taxon>rosids</taxon>
        <taxon>malvids</taxon>
        <taxon>Malvales</taxon>
        <taxon>Dipterocarpaceae</taxon>
        <taxon>Rubroshorea</taxon>
    </lineage>
</organism>
<dbReference type="InterPro" id="IPR043502">
    <property type="entry name" value="DNA/RNA_pol_sf"/>
</dbReference>
<accession>A0AAV5J4Q0</accession>
<feature type="region of interest" description="Disordered" evidence="1">
    <location>
        <begin position="226"/>
        <end position="246"/>
    </location>
</feature>
<feature type="compositionally biased region" description="Acidic residues" evidence="1">
    <location>
        <begin position="226"/>
        <end position="236"/>
    </location>
</feature>